<keyword evidence="2" id="KW-1185">Reference proteome</keyword>
<reference evidence="1 2" key="1">
    <citation type="submission" date="2021-07" db="EMBL/GenBank/DDBJ databases">
        <title>The Aristolochia fimbriata genome: insights into angiosperm evolution, floral development and chemical biosynthesis.</title>
        <authorList>
            <person name="Jiao Y."/>
        </authorList>
    </citation>
    <scope>NUCLEOTIDE SEQUENCE [LARGE SCALE GENOMIC DNA]</scope>
    <source>
        <strain evidence="1">IBCAS-2021</strain>
        <tissue evidence="1">Leaf</tissue>
    </source>
</reference>
<dbReference type="EMBL" id="JAINDJ010000007">
    <property type="protein sequence ID" value="KAG9441917.1"/>
    <property type="molecule type" value="Genomic_DNA"/>
</dbReference>
<evidence type="ECO:0000313" key="2">
    <source>
        <dbReference type="Proteomes" id="UP000825729"/>
    </source>
</evidence>
<organism evidence="1 2">
    <name type="scientific">Aristolochia fimbriata</name>
    <name type="common">White veined hardy Dutchman's pipe vine</name>
    <dbReference type="NCBI Taxonomy" id="158543"/>
    <lineage>
        <taxon>Eukaryota</taxon>
        <taxon>Viridiplantae</taxon>
        <taxon>Streptophyta</taxon>
        <taxon>Embryophyta</taxon>
        <taxon>Tracheophyta</taxon>
        <taxon>Spermatophyta</taxon>
        <taxon>Magnoliopsida</taxon>
        <taxon>Magnoliidae</taxon>
        <taxon>Piperales</taxon>
        <taxon>Aristolochiaceae</taxon>
        <taxon>Aristolochia</taxon>
    </lineage>
</organism>
<accession>A0AAV7E262</accession>
<protein>
    <submittedName>
        <fullName evidence="1">Uncharacterized protein</fullName>
    </submittedName>
</protein>
<gene>
    <name evidence="1" type="ORF">H6P81_017771</name>
</gene>
<comment type="caution">
    <text evidence="1">The sequence shown here is derived from an EMBL/GenBank/DDBJ whole genome shotgun (WGS) entry which is preliminary data.</text>
</comment>
<evidence type="ECO:0000313" key="1">
    <source>
        <dbReference type="EMBL" id="KAG9441917.1"/>
    </source>
</evidence>
<sequence length="124" mass="13940">MLSASASASHSSPLLSLSSSVFRLADFRLRLFRAFLRVAQVQSLKVSPSLSSKSQSCVEARFPLQEYFVPRPSCPRKTVGDRFIPLRSAMDFDMARYLLTESRKERELLCGFSLQRSLSKGCVD</sequence>
<dbReference type="AlphaFoldDB" id="A0AAV7E262"/>
<dbReference type="Proteomes" id="UP000825729">
    <property type="component" value="Unassembled WGS sequence"/>
</dbReference>
<name>A0AAV7E262_ARIFI</name>
<proteinExistence type="predicted"/>